<dbReference type="Pfam" id="PF01738">
    <property type="entry name" value="DLH"/>
    <property type="match status" value="1"/>
</dbReference>
<dbReference type="PANTHER" id="PTHR46623:SF7">
    <property type="entry name" value="CARBOXYMETHYLENEBUTENOLIDASE"/>
    <property type="match status" value="1"/>
</dbReference>
<dbReference type="Gene3D" id="3.40.50.1820">
    <property type="entry name" value="alpha/beta hydrolase"/>
    <property type="match status" value="1"/>
</dbReference>
<feature type="domain" description="Dienelactone hydrolase" evidence="1">
    <location>
        <begin position="94"/>
        <end position="285"/>
    </location>
</feature>
<dbReference type="KEGG" id="alm:AO498_06560"/>
<dbReference type="Proteomes" id="UP000073816">
    <property type="component" value="Chromosome"/>
</dbReference>
<accession>A0A142ELR4</accession>
<dbReference type="RefSeq" id="WP_067544957.1">
    <property type="nucleotide sequence ID" value="NZ_CP012836.1"/>
</dbReference>
<evidence type="ECO:0000313" key="3">
    <source>
        <dbReference type="Proteomes" id="UP000073816"/>
    </source>
</evidence>
<dbReference type="AlphaFoldDB" id="A0A142ELR4"/>
<dbReference type="OrthoDB" id="9787933at2"/>
<gene>
    <name evidence="2" type="ORF">AO498_06560</name>
</gene>
<dbReference type="InterPro" id="IPR002925">
    <property type="entry name" value="Dienelactn_hydro"/>
</dbReference>
<dbReference type="SUPFAM" id="SSF53474">
    <property type="entry name" value="alpha/beta-Hydrolases"/>
    <property type="match status" value="1"/>
</dbReference>
<organism evidence="2 3">
    <name type="scientific">Algoriphagus sanaruensis</name>
    <dbReference type="NCBI Taxonomy" id="1727163"/>
    <lineage>
        <taxon>Bacteria</taxon>
        <taxon>Pseudomonadati</taxon>
        <taxon>Bacteroidota</taxon>
        <taxon>Cytophagia</taxon>
        <taxon>Cytophagales</taxon>
        <taxon>Cyclobacteriaceae</taxon>
        <taxon>Algoriphagus</taxon>
    </lineage>
</organism>
<dbReference type="PANTHER" id="PTHR46623">
    <property type="entry name" value="CARBOXYMETHYLENEBUTENOLIDASE-RELATED"/>
    <property type="match status" value="1"/>
</dbReference>
<dbReference type="GO" id="GO:0016787">
    <property type="term" value="F:hydrolase activity"/>
    <property type="evidence" value="ECO:0007669"/>
    <property type="project" value="UniProtKB-KW"/>
</dbReference>
<reference evidence="3" key="1">
    <citation type="submission" date="2015-09" db="EMBL/GenBank/DDBJ databases">
        <title>Complete sequence of Algoriphagus sp. M8-2.</title>
        <authorList>
            <person name="Shintani M."/>
        </authorList>
    </citation>
    <scope>NUCLEOTIDE SEQUENCE [LARGE SCALE GENOMIC DNA]</scope>
    <source>
        <strain evidence="3">M8-2</strain>
    </source>
</reference>
<dbReference type="EMBL" id="CP012836">
    <property type="protein sequence ID" value="AMQ56069.1"/>
    <property type="molecule type" value="Genomic_DNA"/>
</dbReference>
<sequence>MIKPFLSLFIFLVAWAFWPKTKEIQSQSPFEGITICHTPNDDMAQFVNAPGFASFHPSPLEIEFEGKGSMTQFTTPDGTEASAYLIKASITSDKWLFVFQEWWGLNDHIKHQADVFFEDLGGKVNVIALDMYDGKVTNTPQEAGQFMQGVQESRLENIVAGARQLAGPDAQIANVGWCFGGAWSLKSALLNGKQTIGSVMYYGMPVRDVEKLKTLNSDVLGLFATEQYISEEIIKEFASKMDEAGKKLTYKIFPGVHGFSNPSNPKYDEAASKEAYAMAIGYLKEKFGV</sequence>
<dbReference type="InterPro" id="IPR029058">
    <property type="entry name" value="AB_hydrolase_fold"/>
</dbReference>
<dbReference type="PATRIC" id="fig|1727163.4.peg.1361"/>
<evidence type="ECO:0000313" key="2">
    <source>
        <dbReference type="EMBL" id="AMQ56069.1"/>
    </source>
</evidence>
<keyword evidence="3" id="KW-1185">Reference proteome</keyword>
<reference evidence="2 3" key="2">
    <citation type="journal article" date="2016" name="Genome Announc.">
        <title>Complete Genome Sequence of Algoriphagus sp. Strain M8-2, Isolated from a Brackish Lake.</title>
        <authorList>
            <person name="Muraguchi Y."/>
            <person name="Kushimoto K."/>
            <person name="Ohtsubo Y."/>
            <person name="Suzuki T."/>
            <person name="Dohra H."/>
            <person name="Kimbara K."/>
            <person name="Shintani M."/>
        </authorList>
    </citation>
    <scope>NUCLEOTIDE SEQUENCE [LARGE SCALE GENOMIC DNA]</scope>
    <source>
        <strain evidence="2 3">M8-2</strain>
    </source>
</reference>
<name>A0A142ELR4_9BACT</name>
<protein>
    <submittedName>
        <fullName evidence="2">Dienelactone hydrolase</fullName>
    </submittedName>
</protein>
<dbReference type="STRING" id="1727163.AO498_06560"/>
<proteinExistence type="predicted"/>
<dbReference type="InterPro" id="IPR051049">
    <property type="entry name" value="Dienelactone_hydrolase-like"/>
</dbReference>
<evidence type="ECO:0000259" key="1">
    <source>
        <dbReference type="Pfam" id="PF01738"/>
    </source>
</evidence>
<keyword evidence="2" id="KW-0378">Hydrolase</keyword>